<evidence type="ECO:0000256" key="1">
    <source>
        <dbReference type="SAM" id="Coils"/>
    </source>
</evidence>
<reference evidence="2 3" key="1">
    <citation type="journal article" date="2016" name="Int. J. Syst. Evol. Microbiol.">
        <title>Polaribacter haliotis sp. nov., isolated from the gut of abalone Haliotis discus hannai.</title>
        <authorList>
            <person name="Kim Y.O."/>
            <person name="Park I.S."/>
            <person name="Park S."/>
            <person name="Nam B.H."/>
            <person name="Park J.M."/>
            <person name="Kim D.G."/>
            <person name="Yoon J.H."/>
        </authorList>
    </citation>
    <scope>NUCLEOTIDE SEQUENCE [LARGE SCALE GENOMIC DNA]</scope>
    <source>
        <strain evidence="2 3">KCTC 52418</strain>
    </source>
</reference>
<keyword evidence="1" id="KW-0175">Coiled coil</keyword>
<evidence type="ECO:0000313" key="2">
    <source>
        <dbReference type="EMBL" id="QOD61356.1"/>
    </source>
</evidence>
<sequence>MLNKELPFDVRFYLKVKIPKTDEIERILYINTVGKERLFPEPGINKLSKIDYFLEPIDDKFKFLVLRMPALAPNKLYDISIRKKFSGKILEELIQLNYLFKEKKENYKNTDNNNNNNNNNKENSFSDCLKELKKKTENYDISSAFFHTNDSLYYKKDSIFNLLIAAENVMKKDSFTTFEKRFGEKKAKNLDSTIFNTKIKQYYKYLYKHISKTLKEKKETIKNNEKNCDTLILEKIKSDSYTINIIKQYYKIISLKCDSASLRKCTGVLPYNLSTYNSIYDTILKNKFESLDSIAKQSLASIKDIQLEKKFTEIANFFKATDDKSFKTSLKLLANLKSLESNILNQFLNGRGSIIDKKITELTSLSNFTERIKNIDKNITILNTYVEDLKYISLLNSSYNSIYQNDSKRIYELVQFSNATQKLLKKIVSIITSYDNNITETFLLPNTLLSTVSSESKKLVIPDFGVLYFFDGNKPGLRPFLGANINIFGPVNKDLRSKYMDDYTPPGSNIIGRYLRNHFSLMIGLSLGTIAEDNRRKDLFTNFNLITGISYRVNRSVRLSYGRLWYNKIDPNPIISESKFSSLGYFSASFDIEFKKASGSTFNKIF</sequence>
<dbReference type="KEGG" id="phal:H9I45_02600"/>
<accession>A0A7L8AH79</accession>
<feature type="coiled-coil region" evidence="1">
    <location>
        <begin position="207"/>
        <end position="234"/>
    </location>
</feature>
<dbReference type="AlphaFoldDB" id="A0A7L8AH79"/>
<dbReference type="EMBL" id="CP061813">
    <property type="protein sequence ID" value="QOD61356.1"/>
    <property type="molecule type" value="Genomic_DNA"/>
</dbReference>
<protein>
    <submittedName>
        <fullName evidence="2">Uncharacterized protein</fullName>
    </submittedName>
</protein>
<evidence type="ECO:0000313" key="3">
    <source>
        <dbReference type="Proteomes" id="UP000516764"/>
    </source>
</evidence>
<dbReference type="OrthoDB" id="1447045at2"/>
<name>A0A7L8AH79_9FLAO</name>
<dbReference type="Proteomes" id="UP000516764">
    <property type="component" value="Chromosome"/>
</dbReference>
<keyword evidence="3" id="KW-1185">Reference proteome</keyword>
<proteinExistence type="predicted"/>
<dbReference type="RefSeq" id="WP_140422740.1">
    <property type="nucleotide sequence ID" value="NZ_CP061813.1"/>
</dbReference>
<organism evidence="2 3">
    <name type="scientific">Polaribacter haliotis</name>
    <dbReference type="NCBI Taxonomy" id="1888915"/>
    <lineage>
        <taxon>Bacteria</taxon>
        <taxon>Pseudomonadati</taxon>
        <taxon>Bacteroidota</taxon>
        <taxon>Flavobacteriia</taxon>
        <taxon>Flavobacteriales</taxon>
        <taxon>Flavobacteriaceae</taxon>
    </lineage>
</organism>
<gene>
    <name evidence="2" type="ORF">H9I45_02600</name>
</gene>